<feature type="non-terminal residue" evidence="2">
    <location>
        <position position="326"/>
    </location>
</feature>
<evidence type="ECO:0000313" key="3">
    <source>
        <dbReference type="Proteomes" id="UP000431533"/>
    </source>
</evidence>
<dbReference type="PRINTS" id="PR00081">
    <property type="entry name" value="GDHRDH"/>
</dbReference>
<name>A0A8H8U1W6_9HELO</name>
<reference evidence="2 3" key="1">
    <citation type="submission" date="2018-05" db="EMBL/GenBank/DDBJ databases">
        <title>Genome sequencing and assembly of the regulated plant pathogen Lachnellula willkommii and related sister species for the development of diagnostic species identification markers.</title>
        <authorList>
            <person name="Giroux E."/>
            <person name="Bilodeau G."/>
        </authorList>
    </citation>
    <scope>NUCLEOTIDE SEQUENCE [LARGE SCALE GENOMIC DNA]</scope>
    <source>
        <strain evidence="2 3">CBS 185.66</strain>
    </source>
</reference>
<proteinExistence type="predicted"/>
<gene>
    <name evidence="2" type="primary">sol3_3</name>
    <name evidence="2" type="ORF">LHYA1_G004481</name>
</gene>
<dbReference type="InterPro" id="IPR002347">
    <property type="entry name" value="SDR_fam"/>
</dbReference>
<sequence length="326" mass="36048">NLTIILGQTDFTMVQSDLLQYLKGQILETPPLPAVDLRGQNIAITGANSGLGFEAAKHIYKLNVSHLILACRSLEKGETARQKIMASSRLDSPGKVDVWQLDMSDYSSVLAFGNRINGLTTLDTFITNARIDTAEFVKVEGHESTLIVNVISTLLIAMLVIPKLRESSKVQKKPSHLVFTGSVVHIYAKHKALCEPKTGQIFKTLDDENTANMADRYNLSKLVLLLGFRKLAEEVNRSEPGQTSVILNFVHPGWCKTELFKTNDGGVSGRFALRLMGRTSEEGGRTLVHGAVADEKCHGKYLAECRVKQESSWARSDEGHQDQERL</sequence>
<dbReference type="EMBL" id="QGMH01000032">
    <property type="protein sequence ID" value="TVY28357.1"/>
    <property type="molecule type" value="Genomic_DNA"/>
</dbReference>
<organism evidence="2 3">
    <name type="scientific">Lachnellula hyalina</name>
    <dbReference type="NCBI Taxonomy" id="1316788"/>
    <lineage>
        <taxon>Eukaryota</taxon>
        <taxon>Fungi</taxon>
        <taxon>Dikarya</taxon>
        <taxon>Ascomycota</taxon>
        <taxon>Pezizomycotina</taxon>
        <taxon>Leotiomycetes</taxon>
        <taxon>Helotiales</taxon>
        <taxon>Lachnaceae</taxon>
        <taxon>Lachnellula</taxon>
    </lineage>
</organism>
<protein>
    <submittedName>
        <fullName evidence="2">Short chain dehydrogenase</fullName>
    </submittedName>
</protein>
<dbReference type="SUPFAM" id="SSF51735">
    <property type="entry name" value="NAD(P)-binding Rossmann-fold domains"/>
    <property type="match status" value="1"/>
</dbReference>
<dbReference type="PANTHER" id="PTHR43157:SF31">
    <property type="entry name" value="PHOSPHATIDYLINOSITOL-GLYCAN BIOSYNTHESIS CLASS F PROTEIN"/>
    <property type="match status" value="1"/>
</dbReference>
<keyword evidence="3" id="KW-1185">Reference proteome</keyword>
<dbReference type="Pfam" id="PF00106">
    <property type="entry name" value="adh_short"/>
    <property type="match status" value="1"/>
</dbReference>
<evidence type="ECO:0000256" key="1">
    <source>
        <dbReference type="ARBA" id="ARBA00023002"/>
    </source>
</evidence>
<dbReference type="Gene3D" id="3.40.50.720">
    <property type="entry name" value="NAD(P)-binding Rossmann-like Domain"/>
    <property type="match status" value="1"/>
</dbReference>
<comment type="caution">
    <text evidence="2">The sequence shown here is derived from an EMBL/GenBank/DDBJ whole genome shotgun (WGS) entry which is preliminary data.</text>
</comment>
<dbReference type="InterPro" id="IPR036291">
    <property type="entry name" value="NAD(P)-bd_dom_sf"/>
</dbReference>
<dbReference type="RefSeq" id="XP_031007145.1">
    <property type="nucleotide sequence ID" value="XM_031149440.1"/>
</dbReference>
<dbReference type="AlphaFoldDB" id="A0A8H8U1W6"/>
<dbReference type="Proteomes" id="UP000431533">
    <property type="component" value="Unassembled WGS sequence"/>
</dbReference>
<evidence type="ECO:0000313" key="2">
    <source>
        <dbReference type="EMBL" id="TVY28357.1"/>
    </source>
</evidence>
<dbReference type="GO" id="GO:0016491">
    <property type="term" value="F:oxidoreductase activity"/>
    <property type="evidence" value="ECO:0007669"/>
    <property type="project" value="UniProtKB-KW"/>
</dbReference>
<keyword evidence="1" id="KW-0560">Oxidoreductase</keyword>
<dbReference type="PANTHER" id="PTHR43157">
    <property type="entry name" value="PHOSPHATIDYLINOSITOL-GLYCAN BIOSYNTHESIS CLASS F PROTEIN-RELATED"/>
    <property type="match status" value="1"/>
</dbReference>
<dbReference type="GeneID" id="41984679"/>
<dbReference type="OrthoDB" id="542013at2759"/>
<accession>A0A8H8U1W6</accession>